<sequence>MIATCILRLCSCVLFPCYSRQCLRWK</sequence>
<protein>
    <submittedName>
        <fullName evidence="1">Uncharacterized protein</fullName>
    </submittedName>
</protein>
<proteinExistence type="predicted"/>
<reference evidence="1" key="2">
    <citation type="journal article" date="2015" name="Data Brief">
        <title>Shoot transcriptome of the giant reed, Arundo donax.</title>
        <authorList>
            <person name="Barrero R.A."/>
            <person name="Guerrero F.D."/>
            <person name="Moolhuijzen P."/>
            <person name="Goolsby J.A."/>
            <person name="Tidwell J."/>
            <person name="Bellgard S.E."/>
            <person name="Bellgard M.I."/>
        </authorList>
    </citation>
    <scope>NUCLEOTIDE SEQUENCE</scope>
    <source>
        <tissue evidence="1">Shoot tissue taken approximately 20 cm above the soil surface</tissue>
    </source>
</reference>
<name>A0A0A9AJF3_ARUDO</name>
<organism evidence="1">
    <name type="scientific">Arundo donax</name>
    <name type="common">Giant reed</name>
    <name type="synonym">Donax arundinaceus</name>
    <dbReference type="NCBI Taxonomy" id="35708"/>
    <lineage>
        <taxon>Eukaryota</taxon>
        <taxon>Viridiplantae</taxon>
        <taxon>Streptophyta</taxon>
        <taxon>Embryophyta</taxon>
        <taxon>Tracheophyta</taxon>
        <taxon>Spermatophyta</taxon>
        <taxon>Magnoliopsida</taxon>
        <taxon>Liliopsida</taxon>
        <taxon>Poales</taxon>
        <taxon>Poaceae</taxon>
        <taxon>PACMAD clade</taxon>
        <taxon>Arundinoideae</taxon>
        <taxon>Arundineae</taxon>
        <taxon>Arundo</taxon>
    </lineage>
</organism>
<reference evidence="1" key="1">
    <citation type="submission" date="2014-09" db="EMBL/GenBank/DDBJ databases">
        <authorList>
            <person name="Magalhaes I.L.F."/>
            <person name="Oliveira U."/>
            <person name="Santos F.R."/>
            <person name="Vidigal T.H.D.A."/>
            <person name="Brescovit A.D."/>
            <person name="Santos A.J."/>
        </authorList>
    </citation>
    <scope>NUCLEOTIDE SEQUENCE</scope>
    <source>
        <tissue evidence="1">Shoot tissue taken approximately 20 cm above the soil surface</tissue>
    </source>
</reference>
<dbReference type="EMBL" id="GBRH01246066">
    <property type="protein sequence ID" value="JAD51829.1"/>
    <property type="molecule type" value="Transcribed_RNA"/>
</dbReference>
<accession>A0A0A9AJF3</accession>
<evidence type="ECO:0000313" key="1">
    <source>
        <dbReference type="EMBL" id="JAD51829.1"/>
    </source>
</evidence>
<dbReference type="AlphaFoldDB" id="A0A0A9AJF3"/>